<keyword evidence="2" id="KW-0325">Glycoprotein</keyword>
<feature type="domain" description="Sulfotransferase" evidence="3">
    <location>
        <begin position="4"/>
        <end position="204"/>
    </location>
</feature>
<dbReference type="InterPro" id="IPR037359">
    <property type="entry name" value="NST/OST"/>
</dbReference>
<dbReference type="SUPFAM" id="SSF52540">
    <property type="entry name" value="P-loop containing nucleoside triphosphate hydrolases"/>
    <property type="match status" value="1"/>
</dbReference>
<dbReference type="PANTHER" id="PTHR10605">
    <property type="entry name" value="HEPARAN SULFATE SULFOTRANSFERASE"/>
    <property type="match status" value="1"/>
</dbReference>
<reference evidence="4 5" key="1">
    <citation type="journal article" date="2016" name="Nat. Commun.">
        <title>Thousands of microbial genomes shed light on interconnected biogeochemical processes in an aquifer system.</title>
        <authorList>
            <person name="Anantharaman K."/>
            <person name="Brown C.T."/>
            <person name="Hug L.A."/>
            <person name="Sharon I."/>
            <person name="Castelle C.J."/>
            <person name="Probst A.J."/>
            <person name="Thomas B.C."/>
            <person name="Singh A."/>
            <person name="Wilkins M.J."/>
            <person name="Karaoz U."/>
            <person name="Brodie E.L."/>
            <person name="Williams K.H."/>
            <person name="Hubbard S.S."/>
            <person name="Banfield J.F."/>
        </authorList>
    </citation>
    <scope>NUCLEOTIDE SEQUENCE [LARGE SCALE GENOMIC DNA]</scope>
</reference>
<dbReference type="AlphaFoldDB" id="A0A1F7S084"/>
<dbReference type="PANTHER" id="PTHR10605:SF56">
    <property type="entry name" value="BIFUNCTIONAL HEPARAN SULFATE N-DEACETYLASE_N-SULFOTRANSFERASE"/>
    <property type="match status" value="1"/>
</dbReference>
<dbReference type="Gene3D" id="3.40.50.300">
    <property type="entry name" value="P-loop containing nucleotide triphosphate hydrolases"/>
    <property type="match status" value="1"/>
</dbReference>
<keyword evidence="1" id="KW-0808">Transferase</keyword>
<evidence type="ECO:0000259" key="3">
    <source>
        <dbReference type="Pfam" id="PF00685"/>
    </source>
</evidence>
<proteinExistence type="predicted"/>
<comment type="caution">
    <text evidence="4">The sequence shown here is derived from an EMBL/GenBank/DDBJ whole genome shotgun (WGS) entry which is preliminary data.</text>
</comment>
<evidence type="ECO:0000313" key="4">
    <source>
        <dbReference type="EMBL" id="OGL47189.1"/>
    </source>
</evidence>
<dbReference type="InterPro" id="IPR027417">
    <property type="entry name" value="P-loop_NTPase"/>
</dbReference>
<accession>A0A1F7S084</accession>
<dbReference type="EMBL" id="MGDE01000053">
    <property type="protein sequence ID" value="OGL47189.1"/>
    <property type="molecule type" value="Genomic_DNA"/>
</dbReference>
<dbReference type="Pfam" id="PF00685">
    <property type="entry name" value="Sulfotransfer_1"/>
    <property type="match status" value="1"/>
</dbReference>
<dbReference type="InterPro" id="IPR000863">
    <property type="entry name" value="Sulfotransferase_dom"/>
</dbReference>
<name>A0A1F7S084_9BACT</name>
<protein>
    <recommendedName>
        <fullName evidence="3">Sulfotransferase domain-containing protein</fullName>
    </recommendedName>
</protein>
<evidence type="ECO:0000313" key="5">
    <source>
        <dbReference type="Proteomes" id="UP000178797"/>
    </source>
</evidence>
<gene>
    <name evidence="4" type="ORF">A2W05_04505</name>
</gene>
<dbReference type="GO" id="GO:0008146">
    <property type="term" value="F:sulfotransferase activity"/>
    <property type="evidence" value="ECO:0007669"/>
    <property type="project" value="InterPro"/>
</dbReference>
<organism evidence="4 5">
    <name type="scientific">Candidatus Schekmanbacteria bacterium RBG_16_38_10</name>
    <dbReference type="NCBI Taxonomy" id="1817879"/>
    <lineage>
        <taxon>Bacteria</taxon>
        <taxon>Candidatus Schekmaniibacteriota</taxon>
    </lineage>
</organism>
<dbReference type="Proteomes" id="UP000178797">
    <property type="component" value="Unassembled WGS sequence"/>
</dbReference>
<sequence length="298" mass="35321">MRNPDFFIAGAPKSGTTAMYMYLKQHPEIFMPEKKESHFFSTDLKSPMFIRDKEIYLSLFSGAKDEKRVGEASVWYLYSKNAASEIKEFSPSASIIIMLRNPVDMLYSQHSQFLYNCNENISSFEEALNAEEDRRRGLRIPPGVHFIESLFYRETVTYTEQVERYFNIFGRENVHIIIYDDFRNNTANVYRESLRFLKVNENFKPEFKTINPNKRLRSSKVRYLLQKPPQIVKSLGKVFIPRSLHQRLIKDLIFLNIKFEERPPMDIGLRKRLQAEFASEIEQLSKLLVRDLTHWYKT</sequence>
<evidence type="ECO:0000256" key="2">
    <source>
        <dbReference type="ARBA" id="ARBA00023180"/>
    </source>
</evidence>
<evidence type="ECO:0000256" key="1">
    <source>
        <dbReference type="ARBA" id="ARBA00022679"/>
    </source>
</evidence>